<dbReference type="InterPro" id="IPR023393">
    <property type="entry name" value="START-like_dom_sf"/>
</dbReference>
<dbReference type="InterPro" id="IPR013538">
    <property type="entry name" value="ASHA1/2-like_C"/>
</dbReference>
<comment type="similarity">
    <text evidence="1">Belongs to the AHA1 family.</text>
</comment>
<dbReference type="EMBL" id="JBHILJ010000005">
    <property type="protein sequence ID" value="MFB5736930.1"/>
    <property type="molecule type" value="Genomic_DNA"/>
</dbReference>
<evidence type="ECO:0000313" key="4">
    <source>
        <dbReference type="Proteomes" id="UP001580391"/>
    </source>
</evidence>
<keyword evidence="4" id="KW-1185">Reference proteome</keyword>
<gene>
    <name evidence="3" type="ORF">ACE5IX_10455</name>
</gene>
<protein>
    <submittedName>
        <fullName evidence="3">SRPBCC domain-containing protein</fullName>
    </submittedName>
</protein>
<feature type="domain" description="Activator of Hsp90 ATPase homologue 1/2-like C-terminal" evidence="2">
    <location>
        <begin position="16"/>
        <end position="161"/>
    </location>
</feature>
<evidence type="ECO:0000256" key="1">
    <source>
        <dbReference type="ARBA" id="ARBA00006817"/>
    </source>
</evidence>
<evidence type="ECO:0000259" key="2">
    <source>
        <dbReference type="Pfam" id="PF08327"/>
    </source>
</evidence>
<sequence length="166" mass="18895">MGTTNQKFSVQRSFQAPKELVFQAFSTEDALAEWWGPIGVSIEVIRLDFKVNGVFHYKMKGDEEHYGLFLFKEIERPNRITWINSFADKNGSIIKPPFEGLDLPKEILNKISLEEKNGITTITLVSEPINSTESETATFYSIMEGMEEGWGGTFDKLESYLSKIGR</sequence>
<dbReference type="SUPFAM" id="SSF55961">
    <property type="entry name" value="Bet v1-like"/>
    <property type="match status" value="1"/>
</dbReference>
<evidence type="ECO:0000313" key="3">
    <source>
        <dbReference type="EMBL" id="MFB5736930.1"/>
    </source>
</evidence>
<organism evidence="3 4">
    <name type="scientific">Leptospira wolffii</name>
    <dbReference type="NCBI Taxonomy" id="409998"/>
    <lineage>
        <taxon>Bacteria</taxon>
        <taxon>Pseudomonadati</taxon>
        <taxon>Spirochaetota</taxon>
        <taxon>Spirochaetia</taxon>
        <taxon>Leptospirales</taxon>
        <taxon>Leptospiraceae</taxon>
        <taxon>Leptospira</taxon>
    </lineage>
</organism>
<proteinExistence type="inferred from homology"/>
<accession>A0ABV5BP41</accession>
<name>A0ABV5BP41_9LEPT</name>
<comment type="caution">
    <text evidence="3">The sequence shown here is derived from an EMBL/GenBank/DDBJ whole genome shotgun (WGS) entry which is preliminary data.</text>
</comment>
<dbReference type="Gene3D" id="3.30.530.20">
    <property type="match status" value="1"/>
</dbReference>
<dbReference type="RefSeq" id="WP_135701095.1">
    <property type="nucleotide sequence ID" value="NZ_JBHILI010000006.1"/>
</dbReference>
<dbReference type="Pfam" id="PF08327">
    <property type="entry name" value="AHSA1"/>
    <property type="match status" value="1"/>
</dbReference>
<reference evidence="3 4" key="1">
    <citation type="submission" date="2024-09" db="EMBL/GenBank/DDBJ databases">
        <title>Taxonomic and Genotyping Characterization of Leptospira Strains isolated from Multiple Sources in Colombia highlights the importance of intermediate species.</title>
        <authorList>
            <person name="Torres Higuera L."/>
            <person name="Rojas Tapias D."/>
            <person name="Jimenez Velasquez S."/>
            <person name="Renjifo Ibanez C."/>
        </authorList>
    </citation>
    <scope>NUCLEOTIDE SEQUENCE [LARGE SCALE GENOMIC DNA]</scope>
    <source>
        <strain evidence="3 4">Lep080</strain>
    </source>
</reference>
<dbReference type="Proteomes" id="UP001580391">
    <property type="component" value="Unassembled WGS sequence"/>
</dbReference>
<dbReference type="CDD" id="cd07814">
    <property type="entry name" value="SRPBCC_CalC_Aha1-like"/>
    <property type="match status" value="1"/>
</dbReference>